<reference evidence="9" key="1">
    <citation type="submission" date="2009-12" db="EMBL/GenBank/DDBJ databases">
        <title>Complete sequence of Treponema primitia strain ZAS-2.</title>
        <authorList>
            <person name="Tetu S.G."/>
            <person name="Matson E."/>
            <person name="Ren Q."/>
            <person name="Seshadri R."/>
            <person name="Elbourne L."/>
            <person name="Hassan K.A."/>
            <person name="Durkin A."/>
            <person name="Radune D."/>
            <person name="Mohamoud Y."/>
            <person name="Shay R."/>
            <person name="Jin S."/>
            <person name="Zhang X."/>
            <person name="Lucey K."/>
            <person name="Ballor N.R."/>
            <person name="Ottesen E."/>
            <person name="Rosenthal R."/>
            <person name="Allen A."/>
            <person name="Leadbetter J.R."/>
            <person name="Paulsen I.T."/>
        </authorList>
    </citation>
    <scope>NUCLEOTIDE SEQUENCE [LARGE SCALE GENOMIC DNA]</scope>
    <source>
        <strain evidence="9">ATCC BAA-887 / DSM 12427 / ZAS-2</strain>
    </source>
</reference>
<dbReference type="EMBL" id="CP001843">
    <property type="protein sequence ID" value="AEF83887.1"/>
    <property type="molecule type" value="Genomic_DNA"/>
</dbReference>
<protein>
    <recommendedName>
        <fullName evidence="3">beta-N-acetylhexosaminidase</fullName>
        <ecNumber evidence="3">3.2.1.52</ecNumber>
    </recommendedName>
</protein>
<proteinExistence type="inferred from homology"/>
<keyword evidence="9" id="KW-1185">Reference proteome</keyword>
<gene>
    <name evidence="8" type="ordered locus">TREPR_3874</name>
</gene>
<dbReference type="KEGG" id="tpi:TREPR_3874"/>
<dbReference type="GO" id="GO:0005975">
    <property type="term" value="P:carbohydrate metabolic process"/>
    <property type="evidence" value="ECO:0007669"/>
    <property type="project" value="InterPro"/>
</dbReference>
<dbReference type="PANTHER" id="PTHR30480">
    <property type="entry name" value="BETA-HEXOSAMINIDASE-RELATED"/>
    <property type="match status" value="1"/>
</dbReference>
<dbReference type="GO" id="GO:0004563">
    <property type="term" value="F:beta-N-acetylhexosaminidase activity"/>
    <property type="evidence" value="ECO:0007669"/>
    <property type="project" value="UniProtKB-EC"/>
</dbReference>
<dbReference type="eggNOG" id="COG1472">
    <property type="taxonomic scope" value="Bacteria"/>
</dbReference>
<dbReference type="InterPro" id="IPR036962">
    <property type="entry name" value="Glyco_hydro_3_N_sf"/>
</dbReference>
<dbReference type="Pfam" id="PF00933">
    <property type="entry name" value="Glyco_hydro_3"/>
    <property type="match status" value="1"/>
</dbReference>
<evidence type="ECO:0000256" key="4">
    <source>
        <dbReference type="ARBA" id="ARBA00022801"/>
    </source>
</evidence>
<dbReference type="Gene3D" id="3.20.20.300">
    <property type="entry name" value="Glycoside hydrolase, family 3, N-terminal domain"/>
    <property type="match status" value="1"/>
</dbReference>
<dbReference type="OrthoDB" id="9805821at2"/>
<dbReference type="Proteomes" id="UP000009223">
    <property type="component" value="Chromosome"/>
</dbReference>
<dbReference type="InterPro" id="IPR001764">
    <property type="entry name" value="Glyco_hydro_3_N"/>
</dbReference>
<reference evidence="8 9" key="2">
    <citation type="journal article" date="2011" name="ISME J.">
        <title>RNA-seq reveals cooperative metabolic interactions between two termite-gut spirochete species in co-culture.</title>
        <authorList>
            <person name="Rosenthal A.Z."/>
            <person name="Matson E.G."/>
            <person name="Eldar A."/>
            <person name="Leadbetter J.R."/>
        </authorList>
    </citation>
    <scope>NUCLEOTIDE SEQUENCE [LARGE SCALE GENOMIC DNA]</scope>
    <source>
        <strain evidence="9">ATCC BAA-887 / DSM 12427 / ZAS-2</strain>
    </source>
</reference>
<comment type="catalytic activity">
    <reaction evidence="1">
        <text>Hydrolysis of terminal non-reducing N-acetyl-D-hexosamine residues in N-acetyl-beta-D-hexosaminides.</text>
        <dbReference type="EC" id="3.2.1.52"/>
    </reaction>
</comment>
<evidence type="ECO:0000259" key="7">
    <source>
        <dbReference type="Pfam" id="PF00933"/>
    </source>
</evidence>
<dbReference type="HOGENOM" id="CLU_008392_5_3_12"/>
<dbReference type="AlphaFoldDB" id="F5YP22"/>
<dbReference type="InterPro" id="IPR036881">
    <property type="entry name" value="Glyco_hydro_3_C_sf"/>
</dbReference>
<evidence type="ECO:0000256" key="1">
    <source>
        <dbReference type="ARBA" id="ARBA00001231"/>
    </source>
</evidence>
<feature type="chain" id="PRO_5003336207" description="beta-N-acetylhexosaminidase" evidence="6">
    <location>
        <begin position="24"/>
        <end position="563"/>
    </location>
</feature>
<keyword evidence="6" id="KW-0732">Signal</keyword>
<dbReference type="PANTHER" id="PTHR30480:SF13">
    <property type="entry name" value="BETA-HEXOSAMINIDASE"/>
    <property type="match status" value="1"/>
</dbReference>
<keyword evidence="5" id="KW-0326">Glycosidase</keyword>
<keyword evidence="4 8" id="KW-0378">Hydrolase</keyword>
<evidence type="ECO:0000256" key="5">
    <source>
        <dbReference type="ARBA" id="ARBA00023295"/>
    </source>
</evidence>
<dbReference type="SUPFAM" id="SSF51445">
    <property type="entry name" value="(Trans)glycosidases"/>
    <property type="match status" value="1"/>
</dbReference>
<organism evidence="8 9">
    <name type="scientific">Treponema primitia (strain ATCC BAA-887 / DSM 12427 / ZAS-2)</name>
    <dbReference type="NCBI Taxonomy" id="545694"/>
    <lineage>
        <taxon>Bacteria</taxon>
        <taxon>Pseudomonadati</taxon>
        <taxon>Spirochaetota</taxon>
        <taxon>Spirochaetia</taxon>
        <taxon>Spirochaetales</taxon>
        <taxon>Treponemataceae</taxon>
        <taxon>Treponema</taxon>
    </lineage>
</organism>
<dbReference type="InterPro" id="IPR017853">
    <property type="entry name" value="GH"/>
</dbReference>
<evidence type="ECO:0000313" key="9">
    <source>
        <dbReference type="Proteomes" id="UP000009223"/>
    </source>
</evidence>
<dbReference type="InterPro" id="IPR050226">
    <property type="entry name" value="NagZ_Beta-hexosaminidase"/>
</dbReference>
<dbReference type="Gene3D" id="3.40.50.1700">
    <property type="entry name" value="Glycoside hydrolase family 3 C-terminal domain"/>
    <property type="match status" value="1"/>
</dbReference>
<evidence type="ECO:0000256" key="2">
    <source>
        <dbReference type="ARBA" id="ARBA00005336"/>
    </source>
</evidence>
<feature type="signal peptide" evidence="6">
    <location>
        <begin position="1"/>
        <end position="23"/>
    </location>
</feature>
<evidence type="ECO:0000256" key="6">
    <source>
        <dbReference type="SAM" id="SignalP"/>
    </source>
</evidence>
<evidence type="ECO:0000313" key="8">
    <source>
        <dbReference type="EMBL" id="AEF83887.1"/>
    </source>
</evidence>
<dbReference type="STRING" id="545694.TREPR_3874"/>
<evidence type="ECO:0000256" key="3">
    <source>
        <dbReference type="ARBA" id="ARBA00012663"/>
    </source>
</evidence>
<comment type="similarity">
    <text evidence="2">Belongs to the glycosyl hydrolase 3 family.</text>
</comment>
<dbReference type="GO" id="GO:0009254">
    <property type="term" value="P:peptidoglycan turnover"/>
    <property type="evidence" value="ECO:0007669"/>
    <property type="project" value="TreeGrafter"/>
</dbReference>
<sequence length="563" mass="60731">MQLRILSSFLLLVCLSVSRSLFAQSFTDPGDTDELAAALVAAMSDEEALAQTFMLGWVGAEPSPLIMDWIRDRHIGGVKIFGWNTGDTLRLAETVGTLQQTALAGKLKIPLLVATDQEGGWIRHVKGATSETPGNMAIGASGYPRDAYLSGYYIGRELALLGINMNFAPTVDIYTNRASTVIGPRSFGNDPVRAGLLGAAFMKGQQTAGVIATAKHYPGHGDTDLDSHGVLPRINADFDVLWDRELIPYRILARENIPAIMSGHLSFPNTQAGSAPASLSSWFLQDILRGRIGFRGLVITDDLMMNGATAWAGSLSQAAKQALLSGNDIVMLSKTPSLWDPVWTSLLASMRQEPAFRERVQDAARRIVAVKLEHLRGETAVPYVPNLAKVEAGLPDPEGSRFFLDLAARSVTILKGKEDVKNVFPLTTERAGKVFLAGQYLDFFSAGRAAYPGASAYWYTSEPGAIEEMLSYARRADTVIFCLSDAEGLGVLRSLRNLGKRVIVFSVLSPVYLDQVSWVDGALAVYSYAPESFVAGFSSMLGRIPAQGQLPLQALPGDGRPGS</sequence>
<feature type="domain" description="Glycoside hydrolase family 3 N-terminal" evidence="7">
    <location>
        <begin position="58"/>
        <end position="369"/>
    </location>
</feature>
<dbReference type="EC" id="3.2.1.52" evidence="3"/>
<accession>F5YP22</accession>
<name>F5YP22_TREPZ</name>